<proteinExistence type="predicted"/>
<keyword evidence="2" id="KW-1185">Reference proteome</keyword>
<organism evidence="1 2">
    <name type="scientific">Candidatus Enterovibrio escicola</name>
    <dbReference type="NCBI Taxonomy" id="1927127"/>
    <lineage>
        <taxon>Bacteria</taxon>
        <taxon>Pseudomonadati</taxon>
        <taxon>Pseudomonadota</taxon>
        <taxon>Gammaproteobacteria</taxon>
        <taxon>Vibrionales</taxon>
        <taxon>Vibrionaceae</taxon>
        <taxon>Enterovibrio</taxon>
    </lineage>
</organism>
<evidence type="ECO:0000313" key="2">
    <source>
        <dbReference type="Proteomes" id="UP000219020"/>
    </source>
</evidence>
<gene>
    <name evidence="1" type="ORF">BTN49_1993</name>
</gene>
<sequence length="46" mass="5278">METFIGIMSSSFYDSKTLTSDNGTESIKHEEVVEIYGADFYFARPY</sequence>
<name>A0A2A5T2N5_9GAMM</name>
<accession>A0A2A5T2N5</accession>
<comment type="caution">
    <text evidence="1">The sequence shown here is derived from an EMBL/GenBank/DDBJ whole genome shotgun (WGS) entry which is preliminary data.</text>
</comment>
<evidence type="ECO:0000313" key="1">
    <source>
        <dbReference type="EMBL" id="PCS22406.1"/>
    </source>
</evidence>
<dbReference type="Proteomes" id="UP000219020">
    <property type="component" value="Unassembled WGS sequence"/>
</dbReference>
<dbReference type="EMBL" id="NBYY01000021">
    <property type="protein sequence ID" value="PCS22406.1"/>
    <property type="molecule type" value="Genomic_DNA"/>
</dbReference>
<dbReference type="AlphaFoldDB" id="A0A2A5T2N5"/>
<protein>
    <submittedName>
        <fullName evidence="1">Uncharacterized protein</fullName>
    </submittedName>
</protein>
<reference evidence="2" key="1">
    <citation type="submission" date="2017-04" db="EMBL/GenBank/DDBJ databases">
        <title>Genome evolution of the luminous symbionts of deep sea anglerfish.</title>
        <authorList>
            <person name="Hendry T.A."/>
        </authorList>
    </citation>
    <scope>NUCLEOTIDE SEQUENCE [LARGE SCALE GENOMIC DNA]</scope>
</reference>